<comment type="caution">
    <text evidence="8">The sequence shown here is derived from an EMBL/GenBank/DDBJ whole genome shotgun (WGS) entry which is preliminary data.</text>
</comment>
<feature type="domain" description="ABC transporter substrate-binding protein PnrA-like" evidence="7">
    <location>
        <begin position="82"/>
        <end position="248"/>
    </location>
</feature>
<dbReference type="EMBL" id="JAUSWO010000001">
    <property type="protein sequence ID" value="MDQ0514313.1"/>
    <property type="molecule type" value="Genomic_DNA"/>
</dbReference>
<dbReference type="PROSITE" id="PS51257">
    <property type="entry name" value="PROKAR_LIPOPROTEIN"/>
    <property type="match status" value="1"/>
</dbReference>
<evidence type="ECO:0000313" key="9">
    <source>
        <dbReference type="Proteomes" id="UP001240643"/>
    </source>
</evidence>
<evidence type="ECO:0000313" key="8">
    <source>
        <dbReference type="EMBL" id="MDQ0514313.1"/>
    </source>
</evidence>
<evidence type="ECO:0000256" key="6">
    <source>
        <dbReference type="SAM" id="SignalP"/>
    </source>
</evidence>
<keyword evidence="9" id="KW-1185">Reference proteome</keyword>
<dbReference type="InterPro" id="IPR003760">
    <property type="entry name" value="PnrA-like"/>
</dbReference>
<keyword evidence="3 6" id="KW-0732">Signal</keyword>
<dbReference type="Proteomes" id="UP001240643">
    <property type="component" value="Unassembled WGS sequence"/>
</dbReference>
<organism evidence="8 9">
    <name type="scientific">Mycoplasmoides fastidiosum</name>
    <dbReference type="NCBI Taxonomy" id="92758"/>
    <lineage>
        <taxon>Bacteria</taxon>
        <taxon>Bacillati</taxon>
        <taxon>Mycoplasmatota</taxon>
        <taxon>Mycoplasmoidales</taxon>
        <taxon>Mycoplasmoidaceae</taxon>
        <taxon>Mycoplasmoides</taxon>
    </lineage>
</organism>
<evidence type="ECO:0000256" key="4">
    <source>
        <dbReference type="ARBA" id="ARBA00023136"/>
    </source>
</evidence>
<proteinExistence type="predicted"/>
<keyword evidence="5" id="KW-0449">Lipoprotein</keyword>
<dbReference type="InterPro" id="IPR008107">
    <property type="entry name" value="Mycoplasma_p48"/>
</dbReference>
<evidence type="ECO:0000256" key="2">
    <source>
        <dbReference type="ARBA" id="ARBA00022475"/>
    </source>
</evidence>
<protein>
    <submittedName>
        <fullName evidence="8">Basic membrane protein A</fullName>
    </submittedName>
</protein>
<dbReference type="InterPro" id="IPR050957">
    <property type="entry name" value="BMP_lipoprotein"/>
</dbReference>
<keyword evidence="2" id="KW-1003">Cell membrane</keyword>
<feature type="chain" id="PRO_5046903677" evidence="6">
    <location>
        <begin position="31"/>
        <end position="510"/>
    </location>
</feature>
<dbReference type="Pfam" id="PF02608">
    <property type="entry name" value="Bmp"/>
    <property type="match status" value="1"/>
</dbReference>
<dbReference type="Gene3D" id="3.40.50.2300">
    <property type="match status" value="2"/>
</dbReference>
<sequence length="510" mass="54232">MFKTKNLKMMKPKVLLTGLTMGILSPLILAACGSGAGVNVGATPVATTDVARMQSYVQSQDQVFAAAKAAQTVQDLPITLITASGQVNDNSFNQSLWEAVSKVSQQAGITPGSYQETRTETELAGQYQFALRSNKKIWLLSGFQQASELEKWLKVDSNKKAFVDNKIVVVGVDWVPPANIIPEGQSISLLYKTEESAFMVGYATAGYLAKKYENDDAKRFVTGFGGGTFAGVTSFLSGWLGGVGYWNNANMTTPFLEANKAKPVKFNQDTIILNTGFADNANVRTQITRLVQEKTPQVVLPVAGTLTGTTLEAIKDTEQLVIGVDTNQALAYPQFKEKFFTSIEKRIGLTAYKAMAELLLNKAATSEFLKQDETHRFSPLGSTKPSNVILNKGFSDDFVAYSASTLKDETDRKLANDALAAAQTIFTKRTSGSASATISGVTFAAAYGSLNIPDMQDATKNQTILNAFIKDYVNKPQATTGTVTAGAGVTAGGTTGGAAAGAAAGVAAQK</sequence>
<keyword evidence="4" id="KW-0472">Membrane</keyword>
<evidence type="ECO:0000256" key="3">
    <source>
        <dbReference type="ARBA" id="ARBA00022729"/>
    </source>
</evidence>
<evidence type="ECO:0000259" key="7">
    <source>
        <dbReference type="Pfam" id="PF02608"/>
    </source>
</evidence>
<dbReference type="PRINTS" id="PR01733">
    <property type="entry name" value="LIPPROTEIN48"/>
</dbReference>
<feature type="signal peptide" evidence="6">
    <location>
        <begin position="1"/>
        <end position="30"/>
    </location>
</feature>
<dbReference type="PANTHER" id="PTHR34296">
    <property type="entry name" value="TRANSCRIPTIONAL ACTIVATOR PROTEIN MED"/>
    <property type="match status" value="1"/>
</dbReference>
<dbReference type="PANTHER" id="PTHR34296:SF2">
    <property type="entry name" value="ABC TRANSPORTER GUANOSINE-BINDING PROTEIN NUPN"/>
    <property type="match status" value="1"/>
</dbReference>
<evidence type="ECO:0000256" key="1">
    <source>
        <dbReference type="ARBA" id="ARBA00004236"/>
    </source>
</evidence>
<reference evidence="8" key="1">
    <citation type="submission" date="2023-07" db="EMBL/GenBank/DDBJ databases">
        <title>Genomic Encyclopedia of Type Strains, Phase IV (KMG-IV): sequencing the most valuable type-strain genomes for metagenomic binning, comparative biology and taxonomic classification.</title>
        <authorList>
            <person name="Goeker M."/>
        </authorList>
    </citation>
    <scope>NUCLEOTIDE SEQUENCE [LARGE SCALE GENOMIC DNA]</scope>
    <source>
        <strain evidence="8">DSM 21204</strain>
    </source>
</reference>
<comment type="subcellular location">
    <subcellularLocation>
        <location evidence="1">Cell membrane</location>
    </subcellularLocation>
</comment>
<gene>
    <name evidence="8" type="ORF">J2Z62_000751</name>
</gene>
<evidence type="ECO:0000256" key="5">
    <source>
        <dbReference type="ARBA" id="ARBA00023288"/>
    </source>
</evidence>
<name>A0ABU0M032_9BACT</name>
<accession>A0ABU0M032</accession>